<dbReference type="GO" id="GO:0006508">
    <property type="term" value="P:proteolysis"/>
    <property type="evidence" value="ECO:0007669"/>
    <property type="project" value="InterPro"/>
</dbReference>
<dbReference type="InterPro" id="IPR029030">
    <property type="entry name" value="Caspase-like_dom_sf"/>
</dbReference>
<evidence type="ECO:0000259" key="3">
    <source>
        <dbReference type="Pfam" id="PF08126"/>
    </source>
</evidence>
<dbReference type="InterPro" id="IPR012600">
    <property type="entry name" value="Propeptide_C25"/>
</dbReference>
<feature type="domain" description="Gingipain" evidence="2">
    <location>
        <begin position="572"/>
        <end position="927"/>
    </location>
</feature>
<keyword evidence="1" id="KW-0732">Signal</keyword>
<dbReference type="InterPro" id="IPR038490">
    <property type="entry name" value="Gingipain_propep_sf"/>
</dbReference>
<protein>
    <recommendedName>
        <fullName evidence="6">Gingipain domain-containing protein</fullName>
    </recommendedName>
</protein>
<accession>A0A1V4QGG9</accession>
<dbReference type="Pfam" id="PF01364">
    <property type="entry name" value="Peptidase_C25"/>
    <property type="match status" value="1"/>
</dbReference>
<comment type="caution">
    <text evidence="4">The sequence shown here is derived from an EMBL/GenBank/DDBJ whole genome shotgun (WGS) entry which is preliminary data.</text>
</comment>
<gene>
    <name evidence="4" type="ORF">BXT86_01225</name>
</gene>
<sequence>MVNLALIIFVIAGANIRALKDGVVISFSLERSEAEMLEIPGGVWLNRAGEPELPSLLYKFGIPQNGAVEVNILKHDEAVIRGVEVRPVVEPGIRESVLRDTGIFYSPVYKQNRFFPDSLITVSRPAYLRDLYTVDVRINPVRYNPVKRELRYTKSLVVEIKFKGRPITRMPLDTTFERVMRHLVDNYEQCRFWRRIPERRGKNPFAEGVWFKIEVDKEGVYRIDEKALRDAGIDPAQFDPKTMRIYTAKFDLLTRGVPLPDSLDSLIEVPCYVQGEADGVFDKDDYLIFYGYPASHFTFDTSISWFYNGYATDNVYWFTFGGKYGKRMARVDAEYNGSPVDTLVNEVLHLEEDNGNPTRSGINWYWQDISPGEGSGAATSINIEHPEAQGNARITVSLFDSIGVSVPFIYRFSVNDRVFYEETLSLTSHWCFPPEYLTGETDLSGDSSTLRIELIRSEDTTGRMVVWFNGLDIIYQRRTRLNRPFHAFYSGSQTYSLMCDDADGPVFVFDITDMQSPKLFYNLKLENGRLYLSGSCDSLQLLYFCKLSSTERVKLVPAEPGRLRVHSSGCQYLIITHPKFSRAIMPLVQYRSNDYTVKIVDIYDIYDDFSYGKYDPLAIKHFLYYALNNWDVFPTFVLLVGDATYDYKNNLKKENPPNYIPMYETGSLLVGNPGIPPNTIYEGEYTDFGGGESIVLGRITVRTSAEVRDFIDKLITYETKNIDGLWNQRIILAGDDEYGKGWEGPNMHCGACEGVIQNIPDSLYNFAKIYMVSYPPFPPYGGATVNKVNAREDFIRELNRGGFAGVYFGHGNTFQLAHEGLFFDYNISGINNGRRYYFFYFGSCTVGRFDDSDYECIGEQFVRIKDGAIGTMAATGGTSVRGNAAIGKVLFNLITDPNSELTMGECFRIAKDYGSPTYLLIGDPATGLRKVRTKMSLNALSDSLKPLQKLKVIGSEHRYYLDAFIRDTTHIEKIDATTQDKISGHIYRLVQSGPNVWIPFDYQIDGKEIYLGFWDGDTAQLIIPQVPTVDRPVVKLTSFAGGKTGFVDSILVYGVASPSSDNEGPQLKLYDQARLLQDGDWVDKEFILTGKVSDESGINLLNSVEDINRGFYLYINNDIENKIDLRDYFSYDKNSFTNGTFNIDITLPKAVDTIKINVGL</sequence>
<dbReference type="InterPro" id="IPR029031">
    <property type="entry name" value="Gingipain_N_sf"/>
</dbReference>
<dbReference type="SUPFAM" id="SSF52129">
    <property type="entry name" value="Caspase-like"/>
    <property type="match status" value="1"/>
</dbReference>
<evidence type="ECO:0000256" key="1">
    <source>
        <dbReference type="ARBA" id="ARBA00022729"/>
    </source>
</evidence>
<reference evidence="5" key="1">
    <citation type="submission" date="2017-01" db="EMBL/GenBank/DDBJ databases">
        <title>Novel pathways for hydrocarbon cycling and metabolic interdependencies in hydrothermal sediment communities.</title>
        <authorList>
            <person name="Dombrowski N."/>
            <person name="Seitz K."/>
            <person name="Teske A."/>
            <person name="Baker B."/>
        </authorList>
    </citation>
    <scope>NUCLEOTIDE SEQUENCE [LARGE SCALE GENOMIC DNA]</scope>
</reference>
<dbReference type="GO" id="GO:0004197">
    <property type="term" value="F:cysteine-type endopeptidase activity"/>
    <property type="evidence" value="ECO:0007669"/>
    <property type="project" value="InterPro"/>
</dbReference>
<dbReference type="Gene3D" id="2.60.40.3800">
    <property type="match status" value="1"/>
</dbReference>
<evidence type="ECO:0000259" key="2">
    <source>
        <dbReference type="Pfam" id="PF01364"/>
    </source>
</evidence>
<dbReference type="Gene3D" id="3.40.50.10390">
    <property type="entry name" value="Gingipain r, domain 1"/>
    <property type="match status" value="1"/>
</dbReference>
<evidence type="ECO:0008006" key="6">
    <source>
        <dbReference type="Google" id="ProtNLM"/>
    </source>
</evidence>
<proteinExistence type="predicted"/>
<name>A0A1V4QGG9_UNCW3</name>
<evidence type="ECO:0000313" key="5">
    <source>
        <dbReference type="Proteomes" id="UP000191663"/>
    </source>
</evidence>
<dbReference type="Gene3D" id="3.40.50.1460">
    <property type="match status" value="1"/>
</dbReference>
<organism evidence="4 5">
    <name type="scientific">candidate division WOR-3 bacterium 4484_100</name>
    <dbReference type="NCBI Taxonomy" id="1936077"/>
    <lineage>
        <taxon>Bacteria</taxon>
        <taxon>Bacteria division WOR-3</taxon>
    </lineage>
</organism>
<feature type="domain" description="Gingipain propeptide" evidence="3">
    <location>
        <begin position="33"/>
        <end position="189"/>
    </location>
</feature>
<dbReference type="EMBL" id="MUKB01000014">
    <property type="protein sequence ID" value="OPX18448.1"/>
    <property type="molecule type" value="Genomic_DNA"/>
</dbReference>
<dbReference type="AlphaFoldDB" id="A0A1V4QGG9"/>
<dbReference type="Proteomes" id="UP000191663">
    <property type="component" value="Unassembled WGS sequence"/>
</dbReference>
<evidence type="ECO:0000313" key="4">
    <source>
        <dbReference type="EMBL" id="OPX18448.1"/>
    </source>
</evidence>
<dbReference type="Pfam" id="PF08126">
    <property type="entry name" value="Propeptide_C25"/>
    <property type="match status" value="1"/>
</dbReference>
<dbReference type="InterPro" id="IPR001769">
    <property type="entry name" value="Gingipain"/>
</dbReference>